<gene>
    <name evidence="10" type="ORF">SAMN05421721_107125</name>
</gene>
<comment type="similarity">
    <text evidence="8">Belongs to the TsuA/YedE (TC 9.B.102) family.</text>
</comment>
<evidence type="ECO:0000256" key="5">
    <source>
        <dbReference type="ARBA" id="ARBA00022692"/>
    </source>
</evidence>
<dbReference type="RefSeq" id="WP_090485068.1">
    <property type="nucleotide sequence ID" value="NZ_FOUO01000007.1"/>
</dbReference>
<dbReference type="PANTHER" id="PTHR30574">
    <property type="entry name" value="INNER MEMBRANE PROTEIN YEDE"/>
    <property type="match status" value="1"/>
</dbReference>
<dbReference type="OrthoDB" id="9794165at2"/>
<feature type="transmembrane region" description="Helical" evidence="9">
    <location>
        <begin position="6"/>
        <end position="28"/>
    </location>
</feature>
<feature type="transmembrane region" description="Helical" evidence="9">
    <location>
        <begin position="336"/>
        <end position="358"/>
    </location>
</feature>
<keyword evidence="5 9" id="KW-0812">Transmembrane</keyword>
<dbReference type="Pfam" id="PF04143">
    <property type="entry name" value="Sulf_transp"/>
    <property type="match status" value="1"/>
</dbReference>
<evidence type="ECO:0000256" key="1">
    <source>
        <dbReference type="ARBA" id="ARBA00004429"/>
    </source>
</evidence>
<organism evidence="10 11">
    <name type="scientific">Ectothiorhodospira mobilis</name>
    <dbReference type="NCBI Taxonomy" id="195064"/>
    <lineage>
        <taxon>Bacteria</taxon>
        <taxon>Pseudomonadati</taxon>
        <taxon>Pseudomonadota</taxon>
        <taxon>Gammaproteobacteria</taxon>
        <taxon>Chromatiales</taxon>
        <taxon>Ectothiorhodospiraceae</taxon>
        <taxon>Ectothiorhodospira</taxon>
    </lineage>
</organism>
<keyword evidence="6 9" id="KW-1133">Transmembrane helix</keyword>
<protein>
    <submittedName>
        <fullName evidence="10">Uncharacterized protein</fullName>
    </submittedName>
</protein>
<dbReference type="STRING" id="195064.SAMN05421721_107125"/>
<evidence type="ECO:0000313" key="11">
    <source>
        <dbReference type="Proteomes" id="UP000199556"/>
    </source>
</evidence>
<evidence type="ECO:0000256" key="6">
    <source>
        <dbReference type="ARBA" id="ARBA00022989"/>
    </source>
</evidence>
<keyword evidence="11" id="KW-1185">Reference proteome</keyword>
<dbReference type="InterPro" id="IPR007272">
    <property type="entry name" value="Sulf_transp_TsuA/YedE"/>
</dbReference>
<reference evidence="10 11" key="1">
    <citation type="submission" date="2016-10" db="EMBL/GenBank/DDBJ databases">
        <authorList>
            <person name="de Groot N.N."/>
        </authorList>
    </citation>
    <scope>NUCLEOTIDE SEQUENCE [LARGE SCALE GENOMIC DNA]</scope>
    <source>
        <strain evidence="10 11">DSM 4180</strain>
    </source>
</reference>
<sequence>MTFESFGTAAAAMLAGVFFLAFILGAVVQKTQFCTMGAVSDWVNMGDLGRMRAWLLAIAVAMLGVALLEPLGLIQADGAFPPYRAPSLAWVEHVLGGFLFGIGMTLASGCGNKTLVRIGGGNLKSLVVLLVIAVVAYFMINPFPGTAHTLYSLFFHPWTSPLAIDLGRSQDLGSLLAGSEYGPWARTAIGLLLGVGLLVWLLRHREFRRNRDHVLGGLVVGLAVVGAWAVTSVVTIDDGFGSQVPPAAYVQDWAFLADGPEGRPAEAAPWSPQSFTFINPMSQSLRYAASGFDTAVLYVGVMALAGVILGALFWALVTRGFRLEWFASGRDFAHHLLGAVLMAVGGVLGMGCTIGQGVTGISTLALGGFFTFASIVFGAALTMKIQYYRMLHEDEASFPKALVTALVDMRLLPRRLRRLEAL</sequence>
<comment type="subcellular location">
    <subcellularLocation>
        <location evidence="1">Cell inner membrane</location>
        <topology evidence="1">Multi-pass membrane protein</topology>
    </subcellularLocation>
</comment>
<feature type="transmembrane region" description="Helical" evidence="9">
    <location>
        <begin position="364"/>
        <end position="383"/>
    </location>
</feature>
<dbReference type="EMBL" id="FOUO01000007">
    <property type="protein sequence ID" value="SFM50343.1"/>
    <property type="molecule type" value="Genomic_DNA"/>
</dbReference>
<accession>A0A1I4REK1</accession>
<evidence type="ECO:0000256" key="7">
    <source>
        <dbReference type="ARBA" id="ARBA00023136"/>
    </source>
</evidence>
<keyword evidence="3" id="KW-1003">Cell membrane</keyword>
<evidence type="ECO:0000256" key="8">
    <source>
        <dbReference type="ARBA" id="ARBA00035655"/>
    </source>
</evidence>
<feature type="transmembrane region" description="Helical" evidence="9">
    <location>
        <begin position="295"/>
        <end position="316"/>
    </location>
</feature>
<name>A0A1I4REK1_ECTMO</name>
<dbReference type="GO" id="GO:0005886">
    <property type="term" value="C:plasma membrane"/>
    <property type="evidence" value="ECO:0007669"/>
    <property type="project" value="UniProtKB-SubCell"/>
</dbReference>
<dbReference type="Proteomes" id="UP000199556">
    <property type="component" value="Unassembled WGS sequence"/>
</dbReference>
<keyword evidence="4" id="KW-0997">Cell inner membrane</keyword>
<evidence type="ECO:0000256" key="9">
    <source>
        <dbReference type="SAM" id="Phobius"/>
    </source>
</evidence>
<feature type="transmembrane region" description="Helical" evidence="9">
    <location>
        <begin position="94"/>
        <end position="111"/>
    </location>
</feature>
<feature type="transmembrane region" description="Helical" evidence="9">
    <location>
        <begin position="123"/>
        <end position="140"/>
    </location>
</feature>
<proteinExistence type="inferred from homology"/>
<evidence type="ECO:0000256" key="3">
    <source>
        <dbReference type="ARBA" id="ARBA00022475"/>
    </source>
</evidence>
<evidence type="ECO:0000313" key="10">
    <source>
        <dbReference type="EMBL" id="SFM50343.1"/>
    </source>
</evidence>
<feature type="transmembrane region" description="Helical" evidence="9">
    <location>
        <begin position="214"/>
        <end position="236"/>
    </location>
</feature>
<keyword evidence="7 9" id="KW-0472">Membrane</keyword>
<dbReference type="PANTHER" id="PTHR30574:SF1">
    <property type="entry name" value="SULPHUR TRANSPORT DOMAIN-CONTAINING PROTEIN"/>
    <property type="match status" value="1"/>
</dbReference>
<keyword evidence="2" id="KW-0813">Transport</keyword>
<feature type="transmembrane region" description="Helical" evidence="9">
    <location>
        <begin position="184"/>
        <end position="202"/>
    </location>
</feature>
<feature type="transmembrane region" description="Helical" evidence="9">
    <location>
        <begin position="53"/>
        <end position="74"/>
    </location>
</feature>
<evidence type="ECO:0000256" key="4">
    <source>
        <dbReference type="ARBA" id="ARBA00022519"/>
    </source>
</evidence>
<dbReference type="AlphaFoldDB" id="A0A1I4REK1"/>
<evidence type="ECO:0000256" key="2">
    <source>
        <dbReference type="ARBA" id="ARBA00022448"/>
    </source>
</evidence>